<protein>
    <submittedName>
        <fullName evidence="1">Uncharacterized protein</fullName>
    </submittedName>
</protein>
<organism evidence="1 2">
    <name type="scientific">Echinicola strongylocentroti</name>
    <dbReference type="NCBI Taxonomy" id="1795355"/>
    <lineage>
        <taxon>Bacteria</taxon>
        <taxon>Pseudomonadati</taxon>
        <taxon>Bacteroidota</taxon>
        <taxon>Cytophagia</taxon>
        <taxon>Cytophagales</taxon>
        <taxon>Cyclobacteriaceae</taxon>
        <taxon>Echinicola</taxon>
    </lineage>
</organism>
<gene>
    <name evidence="1" type="ORF">DN752_19480</name>
</gene>
<name>A0A2Z4IML7_9BACT</name>
<dbReference type="RefSeq" id="WP_112785518.1">
    <property type="nucleotide sequence ID" value="NZ_CP030041.1"/>
</dbReference>
<reference evidence="1 2" key="1">
    <citation type="submission" date="2018-06" db="EMBL/GenBank/DDBJ databases">
        <title>Echinicola strongylocentroti sp. nov., isolated from a sea urchin Strongylocentrotus intermedius.</title>
        <authorList>
            <person name="Bae S.S."/>
        </authorList>
    </citation>
    <scope>NUCLEOTIDE SEQUENCE [LARGE SCALE GENOMIC DNA]</scope>
    <source>
        <strain evidence="1 2">MEBiC08714</strain>
    </source>
</reference>
<proteinExistence type="predicted"/>
<evidence type="ECO:0000313" key="2">
    <source>
        <dbReference type="Proteomes" id="UP000248688"/>
    </source>
</evidence>
<dbReference type="KEGG" id="est:DN752_19480"/>
<sequence length="97" mass="11046">MNRLSLRPKSQEILSLLDYIGLKDNVRVQLNKLSPDVIGEIAGYFKLKVYTPEDHPMDFYFCKGYFDPSGRVIPTKRNSTGSFSLSSVSNLPQEIFL</sequence>
<dbReference type="EMBL" id="CP030041">
    <property type="protein sequence ID" value="AWW32145.1"/>
    <property type="molecule type" value="Genomic_DNA"/>
</dbReference>
<dbReference type="AlphaFoldDB" id="A0A2Z4IML7"/>
<keyword evidence="2" id="KW-1185">Reference proteome</keyword>
<evidence type="ECO:0000313" key="1">
    <source>
        <dbReference type="EMBL" id="AWW32145.1"/>
    </source>
</evidence>
<accession>A0A2Z4IML7</accession>
<dbReference type="Proteomes" id="UP000248688">
    <property type="component" value="Chromosome"/>
</dbReference>